<dbReference type="PANTHER" id="PTHR10643:SF2">
    <property type="entry name" value="KINETOCHORE PROTEIN NDC80 HOMOLOG"/>
    <property type="match status" value="1"/>
</dbReference>
<evidence type="ECO:0000256" key="7">
    <source>
        <dbReference type="ARBA" id="ARBA00023242"/>
    </source>
</evidence>
<feature type="coiled-coil region" evidence="11">
    <location>
        <begin position="368"/>
        <end position="409"/>
    </location>
</feature>
<keyword evidence="15" id="KW-1185">Reference proteome</keyword>
<dbReference type="InterPro" id="IPR005550">
    <property type="entry name" value="Kinetochore_Ndc80"/>
</dbReference>
<feature type="domain" description="Kinetochore protein Ndc80 CH" evidence="13">
    <location>
        <begin position="111"/>
        <end position="246"/>
    </location>
</feature>
<comment type="similarity">
    <text evidence="1 10">Belongs to the NDC80/HEC1 family.</text>
</comment>
<sequence length="673" mass="77455">MRKSTQGNGRASQPLRIDFEDQRASSSRRPIDVRRASGIPQPGKMRRSSSETRDGRMSAVQPALKRYNSQHNLLATPANASTTPLRGLHYGSTRSQGFSISPFSDGGRSSRKSTYSGVGGVKSNRIVKDTRPLMDKNFLQQEMQKITSFLIKQPHSLSLGAKGINLRQLTTKLFVEIFNFLVGFLDEYVSVNMANYVNEIPLIMKKWGYSGNLNTSWLKTVNTPHALPHVVGLLSWLVSCASVAEETDFEEYTANCIQSNDDVLDDADADGFLYGNAKVYLPHLMTQYKLWNEREEVAEKNEERRFIMELCNRNGVSDEAMKECEIAIRNLEIELEDPKEQEEIAAIMEEDKRNNEFLKDYNKALKYKNQMEEFINTYETKLEEEKLKLSKEEEAVRDLQCRIMELKELLSNQVMTVEERDKLQNLCTELNSSIRENEEYIALVSNQTFSDDLQMANRAATLKKRTQAYNKIIVMESCWLPELQSLMDETNYNHPGAQEELAEIESQAHKLKDDIQNKFEKLDLEIKELQSKVLQIEERKALTLQEEHLLFEKVKEYETSIEAHKTQSREEIAQLKKMENSLKSSNEARISCDSLQEAKDQLEKLIEKREFGKAHIMKLREKADSFFKQSVAITQGLFDRVSKAESEFERKRQALFQSTEDAIEKTMKETATL</sequence>
<keyword evidence="8 10" id="KW-0131">Cell cycle</keyword>
<reference evidence="14" key="2">
    <citation type="journal article" date="2023" name="BMC Genomics">
        <title>Pest status, molecular evolution, and epigenetic factors derived from the genome assembly of Frankliniella fusca, a thysanopteran phytovirus vector.</title>
        <authorList>
            <person name="Catto M.A."/>
            <person name="Labadie P.E."/>
            <person name="Jacobson A.L."/>
            <person name="Kennedy G.G."/>
            <person name="Srinivasan R."/>
            <person name="Hunt B.G."/>
        </authorList>
    </citation>
    <scope>NUCLEOTIDE SEQUENCE</scope>
    <source>
        <strain evidence="14">PL_HMW_Pooled</strain>
    </source>
</reference>
<evidence type="ECO:0000256" key="5">
    <source>
        <dbReference type="ARBA" id="ARBA00022838"/>
    </source>
</evidence>
<evidence type="ECO:0000256" key="10">
    <source>
        <dbReference type="RuleBase" id="RU368072"/>
    </source>
</evidence>
<dbReference type="GO" id="GO:0051301">
    <property type="term" value="P:cell division"/>
    <property type="evidence" value="ECO:0007669"/>
    <property type="project" value="UniProtKB-UniRule"/>
</dbReference>
<feature type="compositionally biased region" description="Polar residues" evidence="12">
    <location>
        <begin position="1"/>
        <end position="11"/>
    </location>
</feature>
<dbReference type="GO" id="GO:0031262">
    <property type="term" value="C:Ndc80 complex"/>
    <property type="evidence" value="ECO:0007669"/>
    <property type="project" value="UniProtKB-UniRule"/>
</dbReference>
<dbReference type="GO" id="GO:0005634">
    <property type="term" value="C:nucleus"/>
    <property type="evidence" value="ECO:0007669"/>
    <property type="project" value="UniProtKB-SubCell"/>
</dbReference>
<dbReference type="EMBL" id="JAHWGI010000293">
    <property type="protein sequence ID" value="KAK3912436.1"/>
    <property type="molecule type" value="Genomic_DNA"/>
</dbReference>
<evidence type="ECO:0000256" key="2">
    <source>
        <dbReference type="ARBA" id="ARBA00022454"/>
    </source>
</evidence>
<keyword evidence="6 11" id="KW-0175">Coiled coil</keyword>
<comment type="subunit">
    <text evidence="10">Component of the NDC80 complex.</text>
</comment>
<gene>
    <name evidence="14" type="ORF">KUF71_022006</name>
</gene>
<feature type="compositionally biased region" description="Basic and acidic residues" evidence="12">
    <location>
        <begin position="17"/>
        <end position="35"/>
    </location>
</feature>
<evidence type="ECO:0000259" key="13">
    <source>
        <dbReference type="Pfam" id="PF03801"/>
    </source>
</evidence>
<dbReference type="InterPro" id="IPR055260">
    <property type="entry name" value="Ndc80_CH"/>
</dbReference>
<evidence type="ECO:0000256" key="6">
    <source>
        <dbReference type="ARBA" id="ARBA00023054"/>
    </source>
</evidence>
<keyword evidence="7 10" id="KW-0539">Nucleus</keyword>
<proteinExistence type="inferred from homology"/>
<evidence type="ECO:0000256" key="12">
    <source>
        <dbReference type="SAM" id="MobiDB-lite"/>
    </source>
</evidence>
<dbReference type="PANTHER" id="PTHR10643">
    <property type="entry name" value="KINETOCHORE PROTEIN NDC80"/>
    <property type="match status" value="1"/>
</dbReference>
<evidence type="ECO:0000256" key="1">
    <source>
        <dbReference type="ARBA" id="ARBA00007050"/>
    </source>
</evidence>
<dbReference type="AlphaFoldDB" id="A0AAE1H181"/>
<evidence type="ECO:0000256" key="8">
    <source>
        <dbReference type="ARBA" id="ARBA00023306"/>
    </source>
</evidence>
<keyword evidence="9 10" id="KW-0137">Centromere</keyword>
<name>A0AAE1H181_9NEOP</name>
<comment type="function">
    <text evidence="10">Acts as a component of the essential kinetochore-associated NDC80 complex, which is required for chromosome segregation and spindle checkpoint activity.</text>
</comment>
<organism evidence="14 15">
    <name type="scientific">Frankliniella fusca</name>
    <dbReference type="NCBI Taxonomy" id="407009"/>
    <lineage>
        <taxon>Eukaryota</taxon>
        <taxon>Metazoa</taxon>
        <taxon>Ecdysozoa</taxon>
        <taxon>Arthropoda</taxon>
        <taxon>Hexapoda</taxon>
        <taxon>Insecta</taxon>
        <taxon>Pterygota</taxon>
        <taxon>Neoptera</taxon>
        <taxon>Paraneoptera</taxon>
        <taxon>Thysanoptera</taxon>
        <taxon>Terebrantia</taxon>
        <taxon>Thripoidea</taxon>
        <taxon>Thripidae</taxon>
        <taxon>Frankliniella</taxon>
    </lineage>
</organism>
<dbReference type="Proteomes" id="UP001219518">
    <property type="component" value="Unassembled WGS sequence"/>
</dbReference>
<evidence type="ECO:0000256" key="9">
    <source>
        <dbReference type="ARBA" id="ARBA00023328"/>
    </source>
</evidence>
<feature type="region of interest" description="Disordered" evidence="12">
    <location>
        <begin position="1"/>
        <end position="58"/>
    </location>
</feature>
<accession>A0AAE1H181</accession>
<dbReference type="Pfam" id="PF03801">
    <property type="entry name" value="Ndc80_HEC"/>
    <property type="match status" value="1"/>
</dbReference>
<evidence type="ECO:0000313" key="15">
    <source>
        <dbReference type="Proteomes" id="UP001219518"/>
    </source>
</evidence>
<comment type="subcellular location">
    <subcellularLocation>
        <location evidence="10">Chromosome</location>
        <location evidence="10">Centromere</location>
        <location evidence="10">Kinetochore</location>
    </subcellularLocation>
    <subcellularLocation>
        <location evidence="10">Nucleus</location>
    </subcellularLocation>
</comment>
<comment type="caution">
    <text evidence="14">The sequence shown here is derived from an EMBL/GenBank/DDBJ whole genome shotgun (WGS) entry which is preliminary data.</text>
</comment>
<evidence type="ECO:0000256" key="4">
    <source>
        <dbReference type="ARBA" id="ARBA00022776"/>
    </source>
</evidence>
<dbReference type="InterPro" id="IPR038273">
    <property type="entry name" value="Ndc80_sf"/>
</dbReference>
<keyword evidence="2 10" id="KW-0158">Chromosome</keyword>
<evidence type="ECO:0000313" key="14">
    <source>
        <dbReference type="EMBL" id="KAK3912436.1"/>
    </source>
</evidence>
<dbReference type="GO" id="GO:0051315">
    <property type="term" value="P:attachment of mitotic spindle microtubules to kinetochore"/>
    <property type="evidence" value="ECO:0007669"/>
    <property type="project" value="UniProtKB-UniRule"/>
</dbReference>
<dbReference type="Gene3D" id="1.10.418.30">
    <property type="entry name" value="Ncd80 complex, Ncd80 subunit"/>
    <property type="match status" value="1"/>
</dbReference>
<keyword evidence="3 10" id="KW-0132">Cell division</keyword>
<evidence type="ECO:0000256" key="11">
    <source>
        <dbReference type="SAM" id="Coils"/>
    </source>
</evidence>
<protein>
    <recommendedName>
        <fullName evidence="10">Kinetochore protein NDC80</fullName>
    </recommendedName>
</protein>
<keyword evidence="4 10" id="KW-0498">Mitosis</keyword>
<reference evidence="14" key="1">
    <citation type="submission" date="2021-07" db="EMBL/GenBank/DDBJ databases">
        <authorList>
            <person name="Catto M.A."/>
            <person name="Jacobson A."/>
            <person name="Kennedy G."/>
            <person name="Labadie P."/>
            <person name="Hunt B.G."/>
            <person name="Srinivasan R."/>
        </authorList>
    </citation>
    <scope>NUCLEOTIDE SEQUENCE</scope>
    <source>
        <strain evidence="14">PL_HMW_Pooled</strain>
        <tissue evidence="14">Head</tissue>
    </source>
</reference>
<evidence type="ECO:0000256" key="3">
    <source>
        <dbReference type="ARBA" id="ARBA00022618"/>
    </source>
</evidence>
<keyword evidence="5 10" id="KW-0995">Kinetochore</keyword>
<feature type="coiled-coil region" evidence="11">
    <location>
        <begin position="494"/>
        <end position="615"/>
    </location>
</feature>